<reference evidence="3" key="1">
    <citation type="submission" date="2019-11" db="EMBL/GenBank/DDBJ databases">
        <title>Bipolaris sorokiniana Genome sequencing.</title>
        <authorList>
            <person name="Wang H."/>
        </authorList>
    </citation>
    <scope>NUCLEOTIDE SEQUENCE</scope>
</reference>
<feature type="compositionally biased region" description="Polar residues" evidence="1">
    <location>
        <begin position="393"/>
        <end position="407"/>
    </location>
</feature>
<sequence>MSLCTECEALVSLLHDRMNAKVQYHWHKDVLEILKSSPNCDLCNLIVSVEFKWQDNFKPPVASLSFYNNESLIRTMMNIGIDEKVKVGILVDACERVSEVVFEFRWLDLGAEIRRGKLCLAVWKDTPCADVPPERECQRHKPDFISEHMLHPEPAENRWAQFQACASSDIAYRKYGSLVDDESEQTLNYLNEWLRVCEWRHGPCMRSLAGKRIDGRRPKFDSLCFPWEDTDAPLPHRVLAIYTDHVKLVETKDGQTGCYVALSHCWGNPENHPLKTTKENYTERLAGIPLEELPKTFRDAVKITKHIGVKYLWIDSLCIIQDDIEDWKQEAAKMGAVYEYARLTIAAADARDSTEGCFVTARQDLEDGHKRMKVISVATPAERSATVEEENTNRQNFTQRTSPPSPPQITIKSIGRNNAPVTIHLAATPWQNYHPYYTRLGSRAWARQEWYLSRRMLFFTHGGISWKCREFEWNEREVYYDMEEKRSWPELLQRYSADELTYETDRHVALEGVARQTKATMEGSYHFGVWTHMPELLLWVMSGPEYDVKGPDAPSWSFARRSGPKFYWQTMVQFGFDLTAVNHTKGCLRIDETGVLSTTAPMASLMATETSQNWIAAQNHVPWKCSLVPESVLLYFAHTTSRPMLFLFDPGNPNRETAIGLASLDDAVVPDCVSITSRVKCILLVSCKRLCHVFDRTWAPIMEERSSILFTDVNESYLGPSRLPSAISSPQYLENPISKFDLPKEFEQMEWTELRKYNISFDTSSFGDEAKTPKVGIEGERVFWVMLVSEVEGKPGFWKRIGMGIVGVEPADLGFEDLELNLE</sequence>
<name>A0A8H5ZCV6_COCSA</name>
<feature type="region of interest" description="Disordered" evidence="1">
    <location>
        <begin position="380"/>
        <end position="407"/>
    </location>
</feature>
<gene>
    <name evidence="3" type="ORF">GGP41_003229</name>
</gene>
<evidence type="ECO:0000313" key="4">
    <source>
        <dbReference type="Proteomes" id="UP000624244"/>
    </source>
</evidence>
<protein>
    <recommendedName>
        <fullName evidence="2">Heterokaryon incompatibility domain-containing protein</fullName>
    </recommendedName>
</protein>
<dbReference type="Pfam" id="PF06985">
    <property type="entry name" value="HET"/>
    <property type="match status" value="1"/>
</dbReference>
<dbReference type="EMBL" id="WNKQ01000014">
    <property type="protein sequence ID" value="KAF5846957.1"/>
    <property type="molecule type" value="Genomic_DNA"/>
</dbReference>
<dbReference type="PANTHER" id="PTHR33112">
    <property type="entry name" value="DOMAIN PROTEIN, PUTATIVE-RELATED"/>
    <property type="match status" value="1"/>
</dbReference>
<organism evidence="3 4">
    <name type="scientific">Cochliobolus sativus</name>
    <name type="common">Common root rot and spot blotch fungus</name>
    <name type="synonym">Bipolaris sorokiniana</name>
    <dbReference type="NCBI Taxonomy" id="45130"/>
    <lineage>
        <taxon>Eukaryota</taxon>
        <taxon>Fungi</taxon>
        <taxon>Dikarya</taxon>
        <taxon>Ascomycota</taxon>
        <taxon>Pezizomycotina</taxon>
        <taxon>Dothideomycetes</taxon>
        <taxon>Pleosporomycetidae</taxon>
        <taxon>Pleosporales</taxon>
        <taxon>Pleosporineae</taxon>
        <taxon>Pleosporaceae</taxon>
        <taxon>Bipolaris</taxon>
    </lineage>
</organism>
<dbReference type="PANTHER" id="PTHR33112:SF10">
    <property type="entry name" value="TOL"/>
    <property type="match status" value="1"/>
</dbReference>
<accession>A0A8H5ZCV6</accession>
<feature type="domain" description="Heterokaryon incompatibility" evidence="2">
    <location>
        <begin position="259"/>
        <end position="373"/>
    </location>
</feature>
<proteinExistence type="predicted"/>
<dbReference type="AlphaFoldDB" id="A0A8H5ZCV6"/>
<dbReference type="InterPro" id="IPR010730">
    <property type="entry name" value="HET"/>
</dbReference>
<comment type="caution">
    <text evidence="3">The sequence shown here is derived from an EMBL/GenBank/DDBJ whole genome shotgun (WGS) entry which is preliminary data.</text>
</comment>
<dbReference type="Proteomes" id="UP000624244">
    <property type="component" value="Unassembled WGS sequence"/>
</dbReference>
<evidence type="ECO:0000256" key="1">
    <source>
        <dbReference type="SAM" id="MobiDB-lite"/>
    </source>
</evidence>
<evidence type="ECO:0000259" key="2">
    <source>
        <dbReference type="Pfam" id="PF06985"/>
    </source>
</evidence>
<evidence type="ECO:0000313" key="3">
    <source>
        <dbReference type="EMBL" id="KAF5846957.1"/>
    </source>
</evidence>